<dbReference type="GO" id="GO:0005524">
    <property type="term" value="F:ATP binding"/>
    <property type="evidence" value="ECO:0007669"/>
    <property type="project" value="UniProtKB-KW"/>
</dbReference>
<dbReference type="GO" id="GO:0004674">
    <property type="term" value="F:protein serine/threonine kinase activity"/>
    <property type="evidence" value="ECO:0007669"/>
    <property type="project" value="UniProtKB-KW"/>
</dbReference>
<dbReference type="InterPro" id="IPR045269">
    <property type="entry name" value="Atg1-like"/>
</dbReference>
<feature type="domain" description="Protein kinase" evidence="14">
    <location>
        <begin position="41"/>
        <end position="288"/>
    </location>
</feature>
<gene>
    <name evidence="16" type="ORF">B0T23DRAFT_394512</name>
</gene>
<comment type="caution">
    <text evidence="16">The sequence shown here is derived from an EMBL/GenBank/DDBJ whole genome shotgun (WGS) entry which is preliminary data.</text>
</comment>
<dbReference type="GO" id="GO:0000045">
    <property type="term" value="P:autophagosome assembly"/>
    <property type="evidence" value="ECO:0007669"/>
    <property type="project" value="TreeGrafter"/>
</dbReference>
<evidence type="ECO:0000259" key="15">
    <source>
        <dbReference type="PROSITE" id="PS50157"/>
    </source>
</evidence>
<keyword evidence="3" id="KW-0723">Serine/threonine-protein kinase</keyword>
<evidence type="ECO:0000256" key="5">
    <source>
        <dbReference type="ARBA" id="ARBA00022741"/>
    </source>
</evidence>
<keyword evidence="6 16" id="KW-0418">Kinase</keyword>
<dbReference type="EMBL" id="JAULSX010000003">
    <property type="protein sequence ID" value="KAK3494385.1"/>
    <property type="molecule type" value="Genomic_DNA"/>
</dbReference>
<dbReference type="PANTHER" id="PTHR24348">
    <property type="entry name" value="SERINE/THREONINE-PROTEIN KINASE UNC-51-RELATED"/>
    <property type="match status" value="1"/>
</dbReference>
<comment type="catalytic activity">
    <reaction evidence="11">
        <text>L-seryl-[protein] + ATP = O-phospho-L-seryl-[protein] + ADP + H(+)</text>
        <dbReference type="Rhea" id="RHEA:17989"/>
        <dbReference type="Rhea" id="RHEA-COMP:9863"/>
        <dbReference type="Rhea" id="RHEA-COMP:11604"/>
        <dbReference type="ChEBI" id="CHEBI:15378"/>
        <dbReference type="ChEBI" id="CHEBI:29999"/>
        <dbReference type="ChEBI" id="CHEBI:30616"/>
        <dbReference type="ChEBI" id="CHEBI:83421"/>
        <dbReference type="ChEBI" id="CHEBI:456216"/>
        <dbReference type="EC" id="2.7.11.1"/>
    </reaction>
</comment>
<comment type="catalytic activity">
    <reaction evidence="10">
        <text>L-threonyl-[protein] + ATP = O-phospho-L-threonyl-[protein] + ADP + H(+)</text>
        <dbReference type="Rhea" id="RHEA:46608"/>
        <dbReference type="Rhea" id="RHEA-COMP:11060"/>
        <dbReference type="Rhea" id="RHEA-COMP:11605"/>
        <dbReference type="ChEBI" id="CHEBI:15378"/>
        <dbReference type="ChEBI" id="CHEBI:30013"/>
        <dbReference type="ChEBI" id="CHEBI:30616"/>
        <dbReference type="ChEBI" id="CHEBI:61977"/>
        <dbReference type="ChEBI" id="CHEBI:456216"/>
        <dbReference type="EC" id="2.7.11.1"/>
    </reaction>
</comment>
<dbReference type="PROSITE" id="PS50011">
    <property type="entry name" value="PROTEIN_KINASE_DOM"/>
    <property type="match status" value="1"/>
</dbReference>
<dbReference type="GO" id="GO:0008270">
    <property type="term" value="F:zinc ion binding"/>
    <property type="evidence" value="ECO:0007669"/>
    <property type="project" value="UniProtKB-KW"/>
</dbReference>
<feature type="region of interest" description="Disordered" evidence="13">
    <location>
        <begin position="461"/>
        <end position="496"/>
    </location>
</feature>
<evidence type="ECO:0000256" key="7">
    <source>
        <dbReference type="ARBA" id="ARBA00022840"/>
    </source>
</evidence>
<dbReference type="InterPro" id="IPR000719">
    <property type="entry name" value="Prot_kinase_dom"/>
</dbReference>
<dbReference type="FunFam" id="1.10.510.10:FF:002981">
    <property type="match status" value="1"/>
</dbReference>
<evidence type="ECO:0000313" key="17">
    <source>
        <dbReference type="Proteomes" id="UP001285908"/>
    </source>
</evidence>
<dbReference type="GO" id="GO:0015031">
    <property type="term" value="P:protein transport"/>
    <property type="evidence" value="ECO:0007669"/>
    <property type="project" value="UniProtKB-KW"/>
</dbReference>
<dbReference type="GO" id="GO:0005829">
    <property type="term" value="C:cytosol"/>
    <property type="evidence" value="ECO:0007669"/>
    <property type="project" value="TreeGrafter"/>
</dbReference>
<evidence type="ECO:0000256" key="4">
    <source>
        <dbReference type="ARBA" id="ARBA00022679"/>
    </source>
</evidence>
<dbReference type="GO" id="GO:0010506">
    <property type="term" value="P:regulation of autophagy"/>
    <property type="evidence" value="ECO:0007669"/>
    <property type="project" value="InterPro"/>
</dbReference>
<dbReference type="GO" id="GO:0034045">
    <property type="term" value="C:phagophore assembly site membrane"/>
    <property type="evidence" value="ECO:0007669"/>
    <property type="project" value="UniProtKB-SubCell"/>
</dbReference>
<feature type="compositionally biased region" description="Basic and acidic residues" evidence="13">
    <location>
        <begin position="387"/>
        <end position="399"/>
    </location>
</feature>
<keyword evidence="8" id="KW-0653">Protein transport</keyword>
<evidence type="ECO:0000256" key="8">
    <source>
        <dbReference type="ARBA" id="ARBA00022927"/>
    </source>
</evidence>
<dbReference type="PROSITE" id="PS50157">
    <property type="entry name" value="ZINC_FINGER_C2H2_2"/>
    <property type="match status" value="1"/>
</dbReference>
<evidence type="ECO:0000256" key="13">
    <source>
        <dbReference type="SAM" id="MobiDB-lite"/>
    </source>
</evidence>
<evidence type="ECO:0000256" key="12">
    <source>
        <dbReference type="PROSITE-ProRule" id="PRU00042"/>
    </source>
</evidence>
<feature type="compositionally biased region" description="Basic and acidic residues" evidence="13">
    <location>
        <begin position="487"/>
        <end position="496"/>
    </location>
</feature>
<dbReference type="Proteomes" id="UP001285908">
    <property type="component" value="Unassembled WGS sequence"/>
</dbReference>
<protein>
    <recommendedName>
        <fullName evidence="2">non-specific serine/threonine protein kinase</fullName>
        <ecNumber evidence="2">2.7.11.1</ecNumber>
    </recommendedName>
    <alternativeName>
        <fullName evidence="9">Autophagy-related protein 1</fullName>
    </alternativeName>
</protein>
<keyword evidence="17" id="KW-1185">Reference proteome</keyword>
<feature type="region of interest" description="Disordered" evidence="13">
    <location>
        <begin position="315"/>
        <end position="399"/>
    </location>
</feature>
<comment type="subcellular location">
    <subcellularLocation>
        <location evidence="1">Preautophagosomal structure membrane</location>
        <topology evidence="1">Peripheral membrane protein</topology>
    </subcellularLocation>
</comment>
<keyword evidence="8" id="KW-0813">Transport</keyword>
<feature type="domain" description="C2H2-type" evidence="15">
    <location>
        <begin position="505"/>
        <end position="534"/>
    </location>
</feature>
<evidence type="ECO:0000256" key="2">
    <source>
        <dbReference type="ARBA" id="ARBA00012513"/>
    </source>
</evidence>
<dbReference type="InterPro" id="IPR011009">
    <property type="entry name" value="Kinase-like_dom_sf"/>
</dbReference>
<evidence type="ECO:0000259" key="14">
    <source>
        <dbReference type="PROSITE" id="PS50011"/>
    </source>
</evidence>
<evidence type="ECO:0000256" key="9">
    <source>
        <dbReference type="ARBA" id="ARBA00030237"/>
    </source>
</evidence>
<keyword evidence="12" id="KW-0479">Metal-binding</keyword>
<evidence type="ECO:0000256" key="3">
    <source>
        <dbReference type="ARBA" id="ARBA00022527"/>
    </source>
</evidence>
<dbReference type="SUPFAM" id="SSF56112">
    <property type="entry name" value="Protein kinase-like (PK-like)"/>
    <property type="match status" value="1"/>
</dbReference>
<keyword evidence="5" id="KW-0547">Nucleotide-binding</keyword>
<dbReference type="Gene3D" id="1.10.510.10">
    <property type="entry name" value="Transferase(Phosphotransferase) domain 1"/>
    <property type="match status" value="2"/>
</dbReference>
<evidence type="ECO:0000256" key="11">
    <source>
        <dbReference type="ARBA" id="ARBA00048679"/>
    </source>
</evidence>
<name>A0AAJ0MS59_9PEZI</name>
<feature type="compositionally biased region" description="Polar residues" evidence="13">
    <location>
        <begin position="333"/>
        <end position="350"/>
    </location>
</feature>
<dbReference type="RefSeq" id="XP_062693814.1">
    <property type="nucleotide sequence ID" value="XM_062838132.1"/>
</dbReference>
<feature type="compositionally biased region" description="Low complexity" evidence="13">
    <location>
        <begin position="316"/>
        <end position="332"/>
    </location>
</feature>
<keyword evidence="12" id="KW-0863">Zinc-finger</keyword>
<dbReference type="EC" id="2.7.11.1" evidence="2"/>
<keyword evidence="7" id="KW-0067">ATP-binding</keyword>
<accession>A0AAJ0MS59</accession>
<evidence type="ECO:0000313" key="16">
    <source>
        <dbReference type="EMBL" id="KAK3494385.1"/>
    </source>
</evidence>
<evidence type="ECO:0000256" key="1">
    <source>
        <dbReference type="ARBA" id="ARBA00004623"/>
    </source>
</evidence>
<feature type="compositionally biased region" description="Basic and acidic residues" evidence="13">
    <location>
        <begin position="469"/>
        <end position="479"/>
    </location>
</feature>
<dbReference type="GeneID" id="87875754"/>
<keyword evidence="4" id="KW-0808">Transferase</keyword>
<dbReference type="AlphaFoldDB" id="A0AAJ0MS59"/>
<dbReference type="GO" id="GO:0005776">
    <property type="term" value="C:autophagosome"/>
    <property type="evidence" value="ECO:0007669"/>
    <property type="project" value="TreeGrafter"/>
</dbReference>
<evidence type="ECO:0000256" key="6">
    <source>
        <dbReference type="ARBA" id="ARBA00022777"/>
    </source>
</evidence>
<sequence length="559" mass="65264">MENILDGSLRDWKLDLLQGEFRHNPENGDDVHIHLKTNEIWRPVKRLGSGTFGEVWQQQCIREESVTELRAVKRIRKPQTGFLESSQREVQALATFSSRKKHQNRSTIDDQYEQRFVQFLGWYEDANYLYLAMEFLECGSLQRYFEVRKAPFEEDEAATIIQQVAEALQFIHSKDFIHRNLKPSVFLHLAKYHVDTPGYIAPEMMDSKNYTSAVDVWALGAVAFYLRTVHTPFATWEALRQYRAGQKDFPSRVLGVSTGFCIDFVLGAMRPLPETRLSIQQVLSHDWLHMKETCRNLMAPSLLDKPLPTLSMMNRSTATSSVPTPSTQTNSTRTSITHNQSDTANNQVETRNGRVTGHEAEVVNQEQPIIKMKAEEREQQRLAAESTNKKAPEGQNKRQRELSFFWKKKEEEELKRQEELRRRQEIVKREEEEAEELERQAELERERKGKEELEQARVKQALLQQQQEQQREREKRAREESEDATEAEPKPDAERIKRVKKELKTICMLCGEKFQHFGQLSRHLNTERHRMPKNYWGAGIGHMEFSDIDALEALRGPLE</sequence>
<dbReference type="PANTHER" id="PTHR24348:SF22">
    <property type="entry name" value="NON-SPECIFIC SERINE_THREONINE PROTEIN KINASE"/>
    <property type="match status" value="1"/>
</dbReference>
<evidence type="ECO:0000256" key="10">
    <source>
        <dbReference type="ARBA" id="ARBA00047899"/>
    </source>
</evidence>
<proteinExistence type="predicted"/>
<dbReference type="PROSITE" id="PS00028">
    <property type="entry name" value="ZINC_FINGER_C2H2_1"/>
    <property type="match status" value="1"/>
</dbReference>
<organism evidence="16 17">
    <name type="scientific">Neurospora hispaniola</name>
    <dbReference type="NCBI Taxonomy" id="588809"/>
    <lineage>
        <taxon>Eukaryota</taxon>
        <taxon>Fungi</taxon>
        <taxon>Dikarya</taxon>
        <taxon>Ascomycota</taxon>
        <taxon>Pezizomycotina</taxon>
        <taxon>Sordariomycetes</taxon>
        <taxon>Sordariomycetidae</taxon>
        <taxon>Sordariales</taxon>
        <taxon>Sordariaceae</taxon>
        <taxon>Neurospora</taxon>
    </lineage>
</organism>
<reference evidence="16 17" key="1">
    <citation type="journal article" date="2023" name="Mol. Phylogenet. Evol.">
        <title>Genome-scale phylogeny and comparative genomics of the fungal order Sordariales.</title>
        <authorList>
            <person name="Hensen N."/>
            <person name="Bonometti L."/>
            <person name="Westerberg I."/>
            <person name="Brannstrom I.O."/>
            <person name="Guillou S."/>
            <person name="Cros-Aarteil S."/>
            <person name="Calhoun S."/>
            <person name="Haridas S."/>
            <person name="Kuo A."/>
            <person name="Mondo S."/>
            <person name="Pangilinan J."/>
            <person name="Riley R."/>
            <person name="LaButti K."/>
            <person name="Andreopoulos B."/>
            <person name="Lipzen A."/>
            <person name="Chen C."/>
            <person name="Yan M."/>
            <person name="Daum C."/>
            <person name="Ng V."/>
            <person name="Clum A."/>
            <person name="Steindorff A."/>
            <person name="Ohm R.A."/>
            <person name="Martin F."/>
            <person name="Silar P."/>
            <person name="Natvig D.O."/>
            <person name="Lalanne C."/>
            <person name="Gautier V."/>
            <person name="Ament-Velasquez S.L."/>
            <person name="Kruys A."/>
            <person name="Hutchinson M.I."/>
            <person name="Powell A.J."/>
            <person name="Barry K."/>
            <person name="Miller A.N."/>
            <person name="Grigoriev I.V."/>
            <person name="Debuchy R."/>
            <person name="Gladieux P."/>
            <person name="Hiltunen Thoren M."/>
            <person name="Johannesson H."/>
        </authorList>
    </citation>
    <scope>NUCLEOTIDE SEQUENCE [LARGE SCALE GENOMIC DNA]</scope>
    <source>
        <strain evidence="16 17">FGSC 10403</strain>
    </source>
</reference>
<dbReference type="Pfam" id="PF00069">
    <property type="entry name" value="Pkinase"/>
    <property type="match status" value="2"/>
</dbReference>
<dbReference type="InterPro" id="IPR013087">
    <property type="entry name" value="Znf_C2H2_type"/>
</dbReference>
<keyword evidence="12" id="KW-0862">Zinc</keyword>